<dbReference type="AlphaFoldDB" id="I3E9T5"/>
<dbReference type="InterPro" id="IPR025555">
    <property type="entry name" value="YppG"/>
</dbReference>
<evidence type="ECO:0008006" key="3">
    <source>
        <dbReference type="Google" id="ProtNLM"/>
    </source>
</evidence>
<protein>
    <recommendedName>
        <fullName evidence="3">Spore coat protein</fullName>
    </recommendedName>
</protein>
<evidence type="ECO:0000313" key="2">
    <source>
        <dbReference type="Proteomes" id="UP000027602"/>
    </source>
</evidence>
<sequence length="179" mass="20223">MFGRKKRPAYEINFPFGQGQIGYPYFSPAPGFDFSNQRIVPYAGLNQSMYWNPYAYQQQFAPATNPIHSPYGNHQNYANPYNGQQSYSNILFQNPLQPAEEGNLQPYSQQINPYPVANPYPKFQYLTKQPSGVQSIINSFKTQDGSIDFNKMINTTGQMMNAVTQVSSMIKGLGGMFKA</sequence>
<evidence type="ECO:0000313" key="1">
    <source>
        <dbReference type="EMBL" id="AIE60503.1"/>
    </source>
</evidence>
<dbReference type="RefSeq" id="WP_004435190.1">
    <property type="nucleotide sequence ID" value="NZ_ADWW01000002.1"/>
</dbReference>
<accession>I3E9T5</accession>
<dbReference type="OrthoDB" id="2456726at2"/>
<dbReference type="eggNOG" id="ENOG50309P6">
    <property type="taxonomic scope" value="Bacteria"/>
</dbReference>
<dbReference type="Pfam" id="PF14179">
    <property type="entry name" value="YppG"/>
    <property type="match status" value="1"/>
</dbReference>
<dbReference type="KEGG" id="bmet:BMMGA3_10535"/>
<dbReference type="EMBL" id="CP007739">
    <property type="protein sequence ID" value="AIE60503.1"/>
    <property type="molecule type" value="Genomic_DNA"/>
</dbReference>
<keyword evidence="2" id="KW-1185">Reference proteome</keyword>
<dbReference type="HOGENOM" id="CLU_109246_1_1_9"/>
<dbReference type="Proteomes" id="UP000027602">
    <property type="component" value="Chromosome"/>
</dbReference>
<organism evidence="1 2">
    <name type="scientific">Bacillus methanolicus (strain MGA3 / ATCC 53907)</name>
    <dbReference type="NCBI Taxonomy" id="796606"/>
    <lineage>
        <taxon>Bacteria</taxon>
        <taxon>Bacillati</taxon>
        <taxon>Bacillota</taxon>
        <taxon>Bacilli</taxon>
        <taxon>Bacillales</taxon>
        <taxon>Bacillaceae</taxon>
        <taxon>Bacillus</taxon>
    </lineage>
</organism>
<gene>
    <name evidence="1" type="ORF">BMMGA3_10535</name>
</gene>
<proteinExistence type="predicted"/>
<name>I3E9T5_BACMM</name>
<reference evidence="1 2" key="1">
    <citation type="journal article" date="2015" name="BMC Genomics">
        <title>Transcriptome analysis of thermophilic methylotrophic Bacillus methanolicus MGA3 using RNA-sequencing provides detailed insights into its previously uncharted transcriptional landscape.</title>
        <authorList>
            <person name="Irla M."/>
            <person name="Neshat A."/>
            <person name="Brautaset T."/>
            <person name="Ruckert C."/>
            <person name="Kalinowski J."/>
            <person name="Wendisch V.F."/>
        </authorList>
    </citation>
    <scope>NUCLEOTIDE SEQUENCE [LARGE SCALE GENOMIC DNA]</scope>
    <source>
        <strain evidence="2">MGA3 / ATCC 53907</strain>
    </source>
</reference>